<dbReference type="KEGG" id="fcr:HYN56_14370"/>
<organism evidence="12 13">
    <name type="scientific">Flavobacterium crocinum</name>
    <dbReference type="NCBI Taxonomy" id="2183896"/>
    <lineage>
        <taxon>Bacteria</taxon>
        <taxon>Pseudomonadati</taxon>
        <taxon>Bacteroidota</taxon>
        <taxon>Flavobacteriia</taxon>
        <taxon>Flavobacteriales</taxon>
        <taxon>Flavobacteriaceae</taxon>
        <taxon>Flavobacterium</taxon>
    </lineage>
</organism>
<evidence type="ECO:0000256" key="6">
    <source>
        <dbReference type="ARBA" id="ARBA00023053"/>
    </source>
</evidence>
<dbReference type="Gene3D" id="6.10.140.1330">
    <property type="match status" value="1"/>
</dbReference>
<dbReference type="EMBL" id="CP029255">
    <property type="protein sequence ID" value="AWK05354.1"/>
    <property type="molecule type" value="Genomic_DNA"/>
</dbReference>
<dbReference type="InterPro" id="IPR004705">
    <property type="entry name" value="Cation/H_exchanger_CPA1_bac"/>
</dbReference>
<evidence type="ECO:0000256" key="9">
    <source>
        <dbReference type="ARBA" id="ARBA00023201"/>
    </source>
</evidence>
<dbReference type="GO" id="GO:0098719">
    <property type="term" value="P:sodium ion import across plasma membrane"/>
    <property type="evidence" value="ECO:0007669"/>
    <property type="project" value="TreeGrafter"/>
</dbReference>
<keyword evidence="9 10" id="KW-0739">Sodium transport</keyword>
<feature type="transmembrane region" description="Helical" evidence="10">
    <location>
        <begin position="354"/>
        <end position="376"/>
    </location>
</feature>
<keyword evidence="5 10" id="KW-1133">Transmembrane helix</keyword>
<evidence type="ECO:0000256" key="2">
    <source>
        <dbReference type="ARBA" id="ARBA00022448"/>
    </source>
</evidence>
<comment type="subcellular location">
    <subcellularLocation>
        <location evidence="1 10">Cell membrane</location>
        <topology evidence="1 10">Multi-pass membrane protein</topology>
    </subcellularLocation>
</comment>
<feature type="transmembrane region" description="Helical" evidence="10">
    <location>
        <begin position="270"/>
        <end position="289"/>
    </location>
</feature>
<evidence type="ECO:0000313" key="13">
    <source>
        <dbReference type="Proteomes" id="UP000245250"/>
    </source>
</evidence>
<proteinExistence type="inferred from homology"/>
<evidence type="ECO:0000313" key="12">
    <source>
        <dbReference type="EMBL" id="AWK05354.1"/>
    </source>
</evidence>
<dbReference type="Proteomes" id="UP000245250">
    <property type="component" value="Chromosome"/>
</dbReference>
<evidence type="ECO:0000256" key="1">
    <source>
        <dbReference type="ARBA" id="ARBA00004651"/>
    </source>
</evidence>
<dbReference type="GO" id="GO:0015386">
    <property type="term" value="F:potassium:proton antiporter activity"/>
    <property type="evidence" value="ECO:0007669"/>
    <property type="project" value="TreeGrafter"/>
</dbReference>
<dbReference type="OrthoDB" id="9809206at2"/>
<dbReference type="RefSeq" id="WP_109192806.1">
    <property type="nucleotide sequence ID" value="NZ_CP029255.1"/>
</dbReference>
<accession>A0A2S1YMN9</accession>
<dbReference type="PANTHER" id="PTHR10110:SF86">
    <property type="entry name" value="SODIUM_HYDROGEN EXCHANGER 7"/>
    <property type="match status" value="1"/>
</dbReference>
<keyword evidence="10" id="KW-0050">Antiport</keyword>
<dbReference type="GO" id="GO:0015385">
    <property type="term" value="F:sodium:proton antiporter activity"/>
    <property type="evidence" value="ECO:0007669"/>
    <property type="project" value="InterPro"/>
</dbReference>
<feature type="domain" description="Cation/H+ exchanger transmembrane" evidence="11">
    <location>
        <begin position="11"/>
        <end position="412"/>
    </location>
</feature>
<keyword evidence="13" id="KW-1185">Reference proteome</keyword>
<evidence type="ECO:0000256" key="5">
    <source>
        <dbReference type="ARBA" id="ARBA00022989"/>
    </source>
</evidence>
<feature type="transmembrane region" description="Helical" evidence="10">
    <location>
        <begin position="388"/>
        <end position="411"/>
    </location>
</feature>
<evidence type="ECO:0000256" key="7">
    <source>
        <dbReference type="ARBA" id="ARBA00023065"/>
    </source>
</evidence>
<comment type="function">
    <text evidence="10">Na(+)/H(+) antiporter that extrudes sodium in exchange for external protons.</text>
</comment>
<dbReference type="InterPro" id="IPR006153">
    <property type="entry name" value="Cation/H_exchanger_TM"/>
</dbReference>
<reference evidence="12 13" key="1">
    <citation type="submission" date="2018-05" db="EMBL/GenBank/DDBJ databases">
        <title>Genome sequencing of Flavobacterium sp. HYN0056.</title>
        <authorList>
            <person name="Yi H."/>
            <person name="Baek C."/>
        </authorList>
    </citation>
    <scope>NUCLEOTIDE SEQUENCE [LARGE SCALE GENOMIC DNA]</scope>
    <source>
        <strain evidence="12 13">HYN0056</strain>
    </source>
</reference>
<protein>
    <submittedName>
        <fullName evidence="12">Na+/H+ antiporter</fullName>
    </submittedName>
</protein>
<evidence type="ECO:0000256" key="10">
    <source>
        <dbReference type="RuleBase" id="RU366002"/>
    </source>
</evidence>
<evidence type="ECO:0000256" key="4">
    <source>
        <dbReference type="ARBA" id="ARBA00022692"/>
    </source>
</evidence>
<dbReference type="NCBIfam" id="TIGR00831">
    <property type="entry name" value="a_cpa1"/>
    <property type="match status" value="1"/>
</dbReference>
<feature type="transmembrane region" description="Helical" evidence="10">
    <location>
        <begin position="157"/>
        <end position="176"/>
    </location>
</feature>
<keyword evidence="7 10" id="KW-0406">Ion transport</keyword>
<dbReference type="InterPro" id="IPR018422">
    <property type="entry name" value="Cation/H_exchanger_CPA1"/>
</dbReference>
<keyword evidence="6 10" id="KW-0915">Sodium</keyword>
<keyword evidence="2 10" id="KW-0813">Transport</keyword>
<comment type="similarity">
    <text evidence="10">Belongs to the monovalent cation:proton antiporter 1 (CPA1) transporter (TC 2.A.36) family.</text>
</comment>
<feature type="transmembrane region" description="Helical" evidence="10">
    <location>
        <begin position="234"/>
        <end position="250"/>
    </location>
</feature>
<feature type="transmembrane region" description="Helical" evidence="10">
    <location>
        <begin position="6"/>
        <end position="21"/>
    </location>
</feature>
<feature type="transmembrane region" description="Helical" evidence="10">
    <location>
        <begin position="83"/>
        <end position="106"/>
    </location>
</feature>
<feature type="transmembrane region" description="Helical" evidence="10">
    <location>
        <begin position="182"/>
        <end position="204"/>
    </location>
</feature>
<evidence type="ECO:0000256" key="8">
    <source>
        <dbReference type="ARBA" id="ARBA00023136"/>
    </source>
</evidence>
<dbReference type="GO" id="GO:0005886">
    <property type="term" value="C:plasma membrane"/>
    <property type="evidence" value="ECO:0007669"/>
    <property type="project" value="UniProtKB-SubCell"/>
</dbReference>
<keyword evidence="8 10" id="KW-0472">Membrane</keyword>
<feature type="transmembrane region" description="Helical" evidence="10">
    <location>
        <begin position="301"/>
        <end position="322"/>
    </location>
</feature>
<feature type="transmembrane region" description="Helical" evidence="10">
    <location>
        <begin position="112"/>
        <end position="136"/>
    </location>
</feature>
<keyword evidence="4 10" id="KW-0812">Transmembrane</keyword>
<dbReference type="AlphaFoldDB" id="A0A2S1YMN9"/>
<evidence type="ECO:0000259" key="11">
    <source>
        <dbReference type="Pfam" id="PF00999"/>
    </source>
</evidence>
<name>A0A2S1YMN9_9FLAO</name>
<sequence length="435" mass="48336">MENYSIIIFILTIVIGLSAFADKAKLPYPILLVIVGVGIGFIPTMNEIEINPEIIFLLFLPPLLYDASFNISPKDFKTNISTISTLAITLVFLTTFWIAVVAHYLIPNITWPLAFVLGAILSATDAVAAISITKGLDISHKTITILEGESLINDASALVAYRFAVAAVMGSAFVIWQATLQFILLLGGGFLVGFVMSKILAVILKKVHKNSNVTISFMLLMPFVTYLIAEHLHVSGVIAVVISGLAIARFSKKIFPESLKNSSRNLWDIIIFLLNGLIFILIGLNFRYVLKDIENDMLVPYIGYAFIITIVALLIRFVRIFLQRINLQKGFEKIRKGKRKISEDALLDFKNSIILGWSGMRGIVSLAIAIGLPRFLKDGTPFPERNAIIFISVAVVLFTLIGQGLTLPWIVRTLNKKEKQKKDTENQQIEKQLLN</sequence>
<keyword evidence="3 10" id="KW-1003">Cell membrane</keyword>
<feature type="transmembrane region" description="Helical" evidence="10">
    <location>
        <begin position="28"/>
        <end position="48"/>
    </location>
</feature>
<evidence type="ECO:0000256" key="3">
    <source>
        <dbReference type="ARBA" id="ARBA00022475"/>
    </source>
</evidence>
<dbReference type="Pfam" id="PF00999">
    <property type="entry name" value="Na_H_Exchanger"/>
    <property type="match status" value="1"/>
</dbReference>
<dbReference type="PANTHER" id="PTHR10110">
    <property type="entry name" value="SODIUM/HYDROGEN EXCHANGER"/>
    <property type="match status" value="1"/>
</dbReference>
<dbReference type="GO" id="GO:0051453">
    <property type="term" value="P:regulation of intracellular pH"/>
    <property type="evidence" value="ECO:0007669"/>
    <property type="project" value="TreeGrafter"/>
</dbReference>
<gene>
    <name evidence="12" type="ORF">HYN56_14370</name>
</gene>